<evidence type="ECO:0000313" key="6">
    <source>
        <dbReference type="EMBL" id="QSQ12756.1"/>
    </source>
</evidence>
<dbReference type="Proteomes" id="UP000663090">
    <property type="component" value="Chromosome"/>
</dbReference>
<dbReference type="PANTHER" id="PTHR22939:SF129">
    <property type="entry name" value="SERINE PROTEASE HTRA2, MITOCHONDRIAL"/>
    <property type="match status" value="1"/>
</dbReference>
<dbReference type="InterPro" id="IPR036034">
    <property type="entry name" value="PDZ_sf"/>
</dbReference>
<dbReference type="InterPro" id="IPR041489">
    <property type="entry name" value="PDZ_6"/>
</dbReference>
<dbReference type="SUPFAM" id="SSF50156">
    <property type="entry name" value="PDZ domain-like"/>
    <property type="match status" value="2"/>
</dbReference>
<feature type="domain" description="PDZ" evidence="5">
    <location>
        <begin position="281"/>
        <end position="375"/>
    </location>
</feature>
<dbReference type="PRINTS" id="PR00834">
    <property type="entry name" value="PROTEASES2C"/>
</dbReference>
<evidence type="ECO:0000259" key="5">
    <source>
        <dbReference type="PROSITE" id="PS50106"/>
    </source>
</evidence>
<dbReference type="RefSeq" id="WP_206714471.1">
    <property type="nucleotide sequence ID" value="NZ_CP071091.1"/>
</dbReference>
<evidence type="ECO:0000256" key="1">
    <source>
        <dbReference type="ARBA" id="ARBA00010541"/>
    </source>
</evidence>
<dbReference type="EMBL" id="CP071091">
    <property type="protein sequence ID" value="QSQ12756.1"/>
    <property type="molecule type" value="Genomic_DNA"/>
</dbReference>
<comment type="similarity">
    <text evidence="1">Belongs to the peptidase S1C family.</text>
</comment>
<organism evidence="6 7">
    <name type="scientific">Myxococcus landrumensis</name>
    <dbReference type="NCBI Taxonomy" id="2813577"/>
    <lineage>
        <taxon>Bacteria</taxon>
        <taxon>Pseudomonadati</taxon>
        <taxon>Myxococcota</taxon>
        <taxon>Myxococcia</taxon>
        <taxon>Myxococcales</taxon>
        <taxon>Cystobacterineae</taxon>
        <taxon>Myxococcaceae</taxon>
        <taxon>Myxococcus</taxon>
    </lineage>
</organism>
<proteinExistence type="inferred from homology"/>
<dbReference type="InterPro" id="IPR001478">
    <property type="entry name" value="PDZ"/>
</dbReference>
<dbReference type="Pfam" id="PF17820">
    <property type="entry name" value="PDZ_6"/>
    <property type="match status" value="1"/>
</dbReference>
<keyword evidence="2" id="KW-0645">Protease</keyword>
<dbReference type="SUPFAM" id="SSF50494">
    <property type="entry name" value="Trypsin-like serine proteases"/>
    <property type="match status" value="1"/>
</dbReference>
<feature type="compositionally biased region" description="Low complexity" evidence="4">
    <location>
        <begin position="38"/>
        <end position="49"/>
    </location>
</feature>
<dbReference type="Gene3D" id="2.40.10.120">
    <property type="match status" value="1"/>
</dbReference>
<dbReference type="Gene3D" id="2.30.42.10">
    <property type="match status" value="2"/>
</dbReference>
<evidence type="ECO:0000256" key="4">
    <source>
        <dbReference type="SAM" id="MobiDB-lite"/>
    </source>
</evidence>
<keyword evidence="7" id="KW-1185">Reference proteome</keyword>
<evidence type="ECO:0000256" key="3">
    <source>
        <dbReference type="ARBA" id="ARBA00022801"/>
    </source>
</evidence>
<accession>A0ABX7N2M3</accession>
<evidence type="ECO:0000313" key="7">
    <source>
        <dbReference type="Proteomes" id="UP000663090"/>
    </source>
</evidence>
<feature type="region of interest" description="Disordered" evidence="4">
    <location>
        <begin position="80"/>
        <end position="101"/>
    </location>
</feature>
<feature type="region of interest" description="Disordered" evidence="4">
    <location>
        <begin position="385"/>
        <end position="410"/>
    </location>
</feature>
<dbReference type="InterPro" id="IPR001940">
    <property type="entry name" value="Peptidase_S1C"/>
</dbReference>
<dbReference type="PROSITE" id="PS50106">
    <property type="entry name" value="PDZ"/>
    <property type="match status" value="1"/>
</dbReference>
<reference evidence="6 7" key="1">
    <citation type="submission" date="2021-02" db="EMBL/GenBank/DDBJ databases">
        <title>De Novo genome assembly of isolated myxobacteria.</title>
        <authorList>
            <person name="Stevens D.C."/>
        </authorList>
    </citation>
    <scope>NUCLEOTIDE SEQUENCE [LARGE SCALE GENOMIC DNA]</scope>
    <source>
        <strain evidence="6 7">SCHIC003</strain>
    </source>
</reference>
<feature type="compositionally biased region" description="Pro residues" evidence="4">
    <location>
        <begin position="28"/>
        <end position="37"/>
    </location>
</feature>
<feature type="region of interest" description="Disordered" evidence="4">
    <location>
        <begin position="20"/>
        <end position="56"/>
    </location>
</feature>
<protein>
    <submittedName>
        <fullName evidence="6">Trypsin-like peptidase domain-containing protein</fullName>
    </submittedName>
</protein>
<evidence type="ECO:0000256" key="2">
    <source>
        <dbReference type="ARBA" id="ARBA00022670"/>
    </source>
</evidence>
<dbReference type="PANTHER" id="PTHR22939">
    <property type="entry name" value="SERINE PROTEASE FAMILY S1C HTRA-RELATED"/>
    <property type="match status" value="1"/>
</dbReference>
<dbReference type="SMART" id="SM00228">
    <property type="entry name" value="PDZ"/>
    <property type="match status" value="2"/>
</dbReference>
<dbReference type="Pfam" id="PF13365">
    <property type="entry name" value="Trypsin_2"/>
    <property type="match status" value="1"/>
</dbReference>
<keyword evidence="3" id="KW-0378">Hydrolase</keyword>
<dbReference type="Pfam" id="PF13180">
    <property type="entry name" value="PDZ_2"/>
    <property type="match status" value="1"/>
</dbReference>
<name>A0ABX7N2M3_9BACT</name>
<gene>
    <name evidence="6" type="ORF">JY572_31075</name>
</gene>
<dbReference type="PROSITE" id="PS51257">
    <property type="entry name" value="PROKAR_LIPOPROTEIN"/>
    <property type="match status" value="1"/>
</dbReference>
<dbReference type="InterPro" id="IPR009003">
    <property type="entry name" value="Peptidase_S1_PA"/>
</dbReference>
<sequence>MKRSRRAVVLGLVLTLAGCRKGKDEAPAPLPPTPAEAPAPGAAAPTKQQTPPPDMQQALSSIAPLVESVKAAVVNVEVRDAAPAHQESPWNGEGPDSPFGEEMPFGAPFGGPREDAPRQGLGSGFVVDPRGLVLTNNHVVEGATQIRVQFPDGREMDAKVLGRDPLTDVAVLKLQGDVKGLPVVRLGNSDAMRVGDWVVAIGNPFGLASSVSLGIVSAKARDIQAGPFDDFLQTDAAINPGNSGGPLFNLQGEVVGINTAIAGQGSGIGFAVPSSLVKELLPQLEKQGSVTRGWLGVAVQELTPDLGSALGVPTGKGAVVTEVNEGTPAAEAGLKPDDVIVSAGGHAIASGHALTRTIALKAPGSTLPLTLYRGGKKQELEVKLGTRPDLEGVASREPSPEKEASPQQRVGLSLSDMDARMARAQDLPRAGALVTEVVPGSTAERAGLVPGMVVVEAAGEPVRRAADLARVVRDAPPGESLLLRVAVPGGGRVLRALTVPKQ</sequence>